<evidence type="ECO:0000259" key="6">
    <source>
        <dbReference type="Pfam" id="PF04932"/>
    </source>
</evidence>
<accession>A0AA96VEP0</accession>
<keyword evidence="8" id="KW-1185">Reference proteome</keyword>
<organism evidence="7 8">
    <name type="scientific">Streptococcus suivaginalis</name>
    <dbReference type="NCBI Taxonomy" id="3028082"/>
    <lineage>
        <taxon>Bacteria</taxon>
        <taxon>Bacillati</taxon>
        <taxon>Bacillota</taxon>
        <taxon>Bacilli</taxon>
        <taxon>Lactobacillales</taxon>
        <taxon>Streptococcaceae</taxon>
        <taxon>Streptococcus</taxon>
    </lineage>
</organism>
<feature type="transmembrane region" description="Helical" evidence="5">
    <location>
        <begin position="182"/>
        <end position="210"/>
    </location>
</feature>
<sequence>MLKLKKTDIFAFIALMPIFEPTYFITIPLVSAIYNVLSILLPIVIITIAFRNKGTFYRFPFLLIGIEFWILLLTIFNRGQIRATVSYFLMFTSVILLFSLYKTRIMSLFRAFQLHFEICIYLNLLSLIFFPDRLFSRFNVAYGYTFEWFLGSRNNFLNWLLPGLMIAMMDSYFHPKSIRWKILILAIFATQFFQTSSTLIVTSVILGILFLTNKINKFFKPIPALLLALVIQFLIVIANNVSFLSPIIEGVLGKELTFTNRTTIWMNALNSIHWIGLGKMQSDQVVNILGNFGLFLWRGATHAHNQLLNFGVQSGWIGLICILVIYFRNSKQMNVFWKNPIARILSFSMFVYILAGITEVTSHYLMQLMIIFPFYIEEFIDLQLDNKS</sequence>
<proteinExistence type="predicted"/>
<evidence type="ECO:0000313" key="7">
    <source>
        <dbReference type="EMBL" id="WNY47697.1"/>
    </source>
</evidence>
<feature type="domain" description="O-antigen ligase-related" evidence="6">
    <location>
        <begin position="183"/>
        <end position="323"/>
    </location>
</feature>
<name>A0AA96VEP0_9STRE</name>
<evidence type="ECO:0000256" key="4">
    <source>
        <dbReference type="ARBA" id="ARBA00023136"/>
    </source>
</evidence>
<evidence type="ECO:0000256" key="3">
    <source>
        <dbReference type="ARBA" id="ARBA00022989"/>
    </source>
</evidence>
<reference evidence="7 8" key="1">
    <citation type="submission" date="2023-02" db="EMBL/GenBank/DDBJ databases">
        <title>Streptococcus sp. Genome Sequencing and Assembly.</title>
        <authorList>
            <person name="Shore S.M."/>
            <person name="Nicholson T.L."/>
        </authorList>
    </citation>
    <scope>NUCLEOTIDE SEQUENCE [LARGE SCALE GENOMIC DNA]</scope>
    <source>
        <strain evidence="7 8">29896</strain>
    </source>
</reference>
<evidence type="ECO:0000256" key="1">
    <source>
        <dbReference type="ARBA" id="ARBA00004141"/>
    </source>
</evidence>
<feature type="transmembrane region" description="Helical" evidence="5">
    <location>
        <begin position="222"/>
        <end position="244"/>
    </location>
</feature>
<evidence type="ECO:0000313" key="8">
    <source>
        <dbReference type="Proteomes" id="UP001304088"/>
    </source>
</evidence>
<keyword evidence="4 5" id="KW-0472">Membrane</keyword>
<keyword evidence="7" id="KW-0436">Ligase</keyword>
<dbReference type="AlphaFoldDB" id="A0AA96VEP0"/>
<gene>
    <name evidence="7" type="ORF">PXH68_03010</name>
</gene>
<dbReference type="GO" id="GO:0016020">
    <property type="term" value="C:membrane"/>
    <property type="evidence" value="ECO:0007669"/>
    <property type="project" value="UniProtKB-SubCell"/>
</dbReference>
<keyword evidence="3 5" id="KW-1133">Transmembrane helix</keyword>
<feature type="transmembrane region" description="Helical" evidence="5">
    <location>
        <begin position="307"/>
        <end position="327"/>
    </location>
</feature>
<dbReference type="RefSeq" id="WP_248027488.1">
    <property type="nucleotide sequence ID" value="NZ_CP118733.1"/>
</dbReference>
<protein>
    <submittedName>
        <fullName evidence="7">O-antigen ligase family protein</fullName>
    </submittedName>
</protein>
<dbReference type="Pfam" id="PF04932">
    <property type="entry name" value="Wzy_C"/>
    <property type="match status" value="1"/>
</dbReference>
<evidence type="ECO:0000256" key="2">
    <source>
        <dbReference type="ARBA" id="ARBA00022692"/>
    </source>
</evidence>
<feature type="transmembrane region" description="Helical" evidence="5">
    <location>
        <begin position="81"/>
        <end position="101"/>
    </location>
</feature>
<feature type="transmembrane region" description="Helical" evidence="5">
    <location>
        <begin position="347"/>
        <end position="366"/>
    </location>
</feature>
<feature type="transmembrane region" description="Helical" evidence="5">
    <location>
        <begin position="57"/>
        <end position="75"/>
    </location>
</feature>
<dbReference type="KEGG" id="ssuv:PXH68_03010"/>
<feature type="transmembrane region" description="Helical" evidence="5">
    <location>
        <begin position="32"/>
        <end position="50"/>
    </location>
</feature>
<dbReference type="Proteomes" id="UP001304088">
    <property type="component" value="Chromosome"/>
</dbReference>
<keyword evidence="2 5" id="KW-0812">Transmembrane</keyword>
<dbReference type="EMBL" id="CP118733">
    <property type="protein sequence ID" value="WNY47697.1"/>
    <property type="molecule type" value="Genomic_DNA"/>
</dbReference>
<feature type="transmembrane region" description="Helical" evidence="5">
    <location>
        <begin position="108"/>
        <end position="130"/>
    </location>
</feature>
<evidence type="ECO:0000256" key="5">
    <source>
        <dbReference type="SAM" id="Phobius"/>
    </source>
</evidence>
<comment type="subcellular location">
    <subcellularLocation>
        <location evidence="1">Membrane</location>
        <topology evidence="1">Multi-pass membrane protein</topology>
    </subcellularLocation>
</comment>
<dbReference type="GO" id="GO:0016874">
    <property type="term" value="F:ligase activity"/>
    <property type="evidence" value="ECO:0007669"/>
    <property type="project" value="UniProtKB-KW"/>
</dbReference>
<dbReference type="InterPro" id="IPR007016">
    <property type="entry name" value="O-antigen_ligase-rel_domated"/>
</dbReference>
<feature type="transmembrane region" description="Helical" evidence="5">
    <location>
        <begin position="156"/>
        <end position="173"/>
    </location>
</feature>